<reference evidence="3 4" key="1">
    <citation type="submission" date="2020-08" db="EMBL/GenBank/DDBJ databases">
        <title>Genomic Encyclopedia of Type Strains, Phase IV (KMG-V): Genome sequencing to study the core and pangenomes of soil and plant-associated prokaryotes.</title>
        <authorList>
            <person name="Whitman W."/>
        </authorList>
    </citation>
    <scope>NUCLEOTIDE SEQUENCE [LARGE SCALE GENOMIC DNA]</scope>
    <source>
        <strain evidence="3 4">SRMrh-85</strain>
    </source>
</reference>
<gene>
    <name evidence="3" type="ORF">FHX59_006458</name>
</gene>
<protein>
    <submittedName>
        <fullName evidence="3">Spore maturation protein SpmB</fullName>
    </submittedName>
</protein>
<evidence type="ECO:0000313" key="3">
    <source>
        <dbReference type="EMBL" id="MBB2931984.1"/>
    </source>
</evidence>
<feature type="transmembrane region" description="Helical" evidence="1">
    <location>
        <begin position="20"/>
        <end position="37"/>
    </location>
</feature>
<organism evidence="3 4">
    <name type="scientific">Paraburkholderia silvatlantica</name>
    <dbReference type="NCBI Taxonomy" id="321895"/>
    <lineage>
        <taxon>Bacteria</taxon>
        <taxon>Pseudomonadati</taxon>
        <taxon>Pseudomonadota</taxon>
        <taxon>Betaproteobacteria</taxon>
        <taxon>Burkholderiales</taxon>
        <taxon>Burkholderiaceae</taxon>
        <taxon>Paraburkholderia</taxon>
    </lineage>
</organism>
<dbReference type="Pfam" id="PF07670">
    <property type="entry name" value="Gate"/>
    <property type="match status" value="1"/>
</dbReference>
<keyword evidence="1" id="KW-0472">Membrane</keyword>
<dbReference type="RefSeq" id="WP_110387503.1">
    <property type="nucleotide sequence ID" value="NZ_JACHVZ010000023.1"/>
</dbReference>
<dbReference type="PANTHER" id="PTHR35793">
    <property type="entry name" value="INNER MEMBRANE PROTEIN YJIG"/>
    <property type="match status" value="1"/>
</dbReference>
<dbReference type="InterPro" id="IPR052549">
    <property type="entry name" value="SpmB"/>
</dbReference>
<feature type="transmembrane region" description="Helical" evidence="1">
    <location>
        <begin position="124"/>
        <end position="143"/>
    </location>
</feature>
<comment type="caution">
    <text evidence="3">The sequence shown here is derived from an EMBL/GenBank/DDBJ whole genome shotgun (WGS) entry which is preliminary data.</text>
</comment>
<keyword evidence="4" id="KW-1185">Reference proteome</keyword>
<proteinExistence type="predicted"/>
<name>A0ABR6FX23_9BURK</name>
<evidence type="ECO:0000259" key="2">
    <source>
        <dbReference type="Pfam" id="PF07670"/>
    </source>
</evidence>
<keyword evidence="1" id="KW-0812">Transmembrane</keyword>
<evidence type="ECO:0000313" key="4">
    <source>
        <dbReference type="Proteomes" id="UP000533533"/>
    </source>
</evidence>
<keyword evidence="1" id="KW-1133">Transmembrane helix</keyword>
<dbReference type="Proteomes" id="UP000533533">
    <property type="component" value="Unassembled WGS sequence"/>
</dbReference>
<dbReference type="InterPro" id="IPR011642">
    <property type="entry name" value="Gate_dom"/>
</dbReference>
<evidence type="ECO:0000256" key="1">
    <source>
        <dbReference type="SAM" id="Phobius"/>
    </source>
</evidence>
<sequence length="312" mass="32429">MENLIEIVLHAGHGAVDVSLYTLLPIMVVMMILLRALEVWGVLDWFIQILAPVARPFGLTGMGVLAMVQISFVSFVAPLPTLALMEDRGTSDRHLSAALAAVLAMAPANALFPMAVVGLKVGPTLALSALGGIMAASSTYWLFGRTLSTAMHETTAFEQEATNKPSSLLKIINVSGAEAIQIVINIIPMLLASLVVVTALQQAGAIQWLETILTPVLSHLDIDPAFTLPSLTKYLAGSTALVGVVHDMAVRHILPAAVTTAGGAGFLLHPLDLPGVAILLSAGTRIGKNAMPAIAGACVGIVLRTVLGACLG</sequence>
<accession>A0ABR6FX23</accession>
<dbReference type="EMBL" id="JACHVZ010000023">
    <property type="protein sequence ID" value="MBB2931984.1"/>
    <property type="molecule type" value="Genomic_DNA"/>
</dbReference>
<dbReference type="PANTHER" id="PTHR35793:SF2">
    <property type="entry name" value="INNER MEMBRANE PROTEIN YJIG"/>
    <property type="match status" value="1"/>
</dbReference>
<feature type="domain" description="Nucleoside transporter/FeoB GTPase Gate" evidence="2">
    <location>
        <begin position="21"/>
        <end position="114"/>
    </location>
</feature>
<feature type="transmembrane region" description="Helical" evidence="1">
    <location>
        <begin position="179"/>
        <end position="200"/>
    </location>
</feature>
<feature type="transmembrane region" description="Helical" evidence="1">
    <location>
        <begin position="97"/>
        <end position="117"/>
    </location>
</feature>
<feature type="transmembrane region" description="Helical" evidence="1">
    <location>
        <begin position="57"/>
        <end position="77"/>
    </location>
</feature>